<dbReference type="Proteomes" id="UP001177023">
    <property type="component" value="Unassembled WGS sequence"/>
</dbReference>
<organism evidence="2 3">
    <name type="scientific">Mesorhabditis spiculigera</name>
    <dbReference type="NCBI Taxonomy" id="96644"/>
    <lineage>
        <taxon>Eukaryota</taxon>
        <taxon>Metazoa</taxon>
        <taxon>Ecdysozoa</taxon>
        <taxon>Nematoda</taxon>
        <taxon>Chromadorea</taxon>
        <taxon>Rhabditida</taxon>
        <taxon>Rhabditina</taxon>
        <taxon>Rhabditomorpha</taxon>
        <taxon>Rhabditoidea</taxon>
        <taxon>Rhabditidae</taxon>
        <taxon>Mesorhabditinae</taxon>
        <taxon>Mesorhabditis</taxon>
    </lineage>
</organism>
<dbReference type="GO" id="GO:0015629">
    <property type="term" value="C:actin cytoskeleton"/>
    <property type="evidence" value="ECO:0007669"/>
    <property type="project" value="TreeGrafter"/>
</dbReference>
<name>A0AA36C9D2_9BILA</name>
<dbReference type="PANTHER" id="PTHR33351:SF1">
    <property type="entry name" value="IG-LIKE DOMAIN-CONTAINING PROTEIN-RELATED"/>
    <property type="match status" value="1"/>
</dbReference>
<reference evidence="2" key="1">
    <citation type="submission" date="2023-06" db="EMBL/GenBank/DDBJ databases">
        <authorList>
            <person name="Delattre M."/>
        </authorList>
    </citation>
    <scope>NUCLEOTIDE SEQUENCE</scope>
    <source>
        <strain evidence="2">AF72</strain>
    </source>
</reference>
<dbReference type="GO" id="GO:0030041">
    <property type="term" value="P:actin filament polymerization"/>
    <property type="evidence" value="ECO:0007669"/>
    <property type="project" value="TreeGrafter"/>
</dbReference>
<accession>A0AA36C9D2</accession>
<keyword evidence="3" id="KW-1185">Reference proteome</keyword>
<dbReference type="AlphaFoldDB" id="A0AA36C9D2"/>
<dbReference type="Gene3D" id="2.80.10.50">
    <property type="match status" value="1"/>
</dbReference>
<sequence length="243" mass="26973">MGNLTNKQIHSHIHVSQKQASALSNTMGAGSGRSPCQIAQMALAAPDEKSHPLVLSFIRVSSAEEISRVCDASGIPVQAKNEAISEFGKGHHDRAATILVAAAEQKLRESTRELSGQAGGKRMLKSEHGTFMRAYDGEWKVDLMRGEPRDWEHWYVEDWGSKVVFKAIHSPGRFLRARADGKVDLVPTHPNECPASKWKPFKNSDGSWSFLSIHGTWLSGLGNDTVCCMWECKSSEKFTLPWW</sequence>
<dbReference type="InterPro" id="IPR008999">
    <property type="entry name" value="Actin-crosslinking"/>
</dbReference>
<protein>
    <submittedName>
        <fullName evidence="2">Uncharacterized protein</fullName>
    </submittedName>
</protein>
<feature type="non-terminal residue" evidence="2">
    <location>
        <position position="243"/>
    </location>
</feature>
<feature type="compositionally biased region" description="Polar residues" evidence="1">
    <location>
        <begin position="16"/>
        <end position="28"/>
    </location>
</feature>
<dbReference type="GO" id="GO:0051015">
    <property type="term" value="F:actin filament binding"/>
    <property type="evidence" value="ECO:0007669"/>
    <property type="project" value="TreeGrafter"/>
</dbReference>
<dbReference type="SUPFAM" id="SSF50405">
    <property type="entry name" value="Actin-crosslinking proteins"/>
    <property type="match status" value="1"/>
</dbReference>
<feature type="region of interest" description="Disordered" evidence="1">
    <location>
        <begin position="1"/>
        <end position="31"/>
    </location>
</feature>
<dbReference type="InterPro" id="IPR052883">
    <property type="entry name" value="Hisactophilin"/>
</dbReference>
<dbReference type="PANTHER" id="PTHR33351">
    <property type="entry name" value="HISACTOPHILIN-1-RELATED"/>
    <property type="match status" value="1"/>
</dbReference>
<gene>
    <name evidence="2" type="ORF">MSPICULIGERA_LOCUS2833</name>
</gene>
<evidence type="ECO:0000256" key="1">
    <source>
        <dbReference type="SAM" id="MobiDB-lite"/>
    </source>
</evidence>
<dbReference type="EMBL" id="CATQJA010000806">
    <property type="protein sequence ID" value="CAJ0564147.1"/>
    <property type="molecule type" value="Genomic_DNA"/>
</dbReference>
<dbReference type="CDD" id="cd00257">
    <property type="entry name" value="beta-trefoil_FSCN-like"/>
    <property type="match status" value="1"/>
</dbReference>
<comment type="caution">
    <text evidence="2">The sequence shown here is derived from an EMBL/GenBank/DDBJ whole genome shotgun (WGS) entry which is preliminary data.</text>
</comment>
<proteinExistence type="predicted"/>
<evidence type="ECO:0000313" key="2">
    <source>
        <dbReference type="EMBL" id="CAJ0564147.1"/>
    </source>
</evidence>
<evidence type="ECO:0000313" key="3">
    <source>
        <dbReference type="Proteomes" id="UP001177023"/>
    </source>
</evidence>